<keyword evidence="1" id="KW-0812">Transmembrane</keyword>
<dbReference type="RefSeq" id="WP_132794750.1">
    <property type="nucleotide sequence ID" value="NZ_SLXM01000005.1"/>
</dbReference>
<feature type="transmembrane region" description="Helical" evidence="1">
    <location>
        <begin position="21"/>
        <end position="45"/>
    </location>
</feature>
<dbReference type="Proteomes" id="UP000294564">
    <property type="component" value="Unassembled WGS sequence"/>
</dbReference>
<dbReference type="OrthoDB" id="1491387at2"/>
<proteinExistence type="predicted"/>
<keyword evidence="1" id="KW-1133">Transmembrane helix</keyword>
<name>A0A4R2NSZ8_9FLAO</name>
<evidence type="ECO:0000313" key="2">
    <source>
        <dbReference type="EMBL" id="TCP24691.1"/>
    </source>
</evidence>
<protein>
    <submittedName>
        <fullName evidence="2">Uncharacterized protein</fullName>
    </submittedName>
</protein>
<sequence>MENSEKAKSKLWLQRLKDESWEAELLVSAVAIFGTFKLFVIINWITNVFIDILNPELYSFAFLIVFFGLFGISILAGMFLIHFCLRAYWIGLVGLNSVFPDYSVEDSAYSKIYTEKIISILPKVKDSIEKVDELCSVIFSAAFTFLLIYANAAMIFSIYLFIYNGLVDSVPTYLLLVPIYGLMGLLIIQTVIGIVANLKINHNKAKLQMMAFKTNNIISILIFGPLYKSILQISMVFGSNFKKKKKLIYLLMVFLIFGSLVASYQESETNIKYIANNSRYFKKTIVSPTFYKTNNKNNDYLLNPEIDADIINKKLMKVFIPIFKYENKILAKLCSNSNKKLSKEERNEANRICYTEYLTVKVNENIISPDYINVKHERTNQLGAVFYLETEKFKSGKNMISIAKKDSHSWEFPFFLEK</sequence>
<gene>
    <name evidence="2" type="ORF">EV195_105122</name>
</gene>
<feature type="transmembrane region" description="Helical" evidence="1">
    <location>
        <begin position="137"/>
        <end position="162"/>
    </location>
</feature>
<reference evidence="2 3" key="1">
    <citation type="submission" date="2019-03" db="EMBL/GenBank/DDBJ databases">
        <title>Genomic Encyclopedia of Type Strains, Phase IV (KMG-IV): sequencing the most valuable type-strain genomes for metagenomic binning, comparative biology and taxonomic classification.</title>
        <authorList>
            <person name="Goeker M."/>
        </authorList>
    </citation>
    <scope>NUCLEOTIDE SEQUENCE [LARGE SCALE GENOMIC DNA]</scope>
    <source>
        <strain evidence="2 3">DSM 14836</strain>
    </source>
</reference>
<comment type="caution">
    <text evidence="2">The sequence shown here is derived from an EMBL/GenBank/DDBJ whole genome shotgun (WGS) entry which is preliminary data.</text>
</comment>
<dbReference type="EMBL" id="SLXM01000005">
    <property type="protein sequence ID" value="TCP24691.1"/>
    <property type="molecule type" value="Genomic_DNA"/>
</dbReference>
<feature type="transmembrane region" description="Helical" evidence="1">
    <location>
        <begin position="174"/>
        <end position="198"/>
    </location>
</feature>
<feature type="transmembrane region" description="Helical" evidence="1">
    <location>
        <begin position="247"/>
        <end position="264"/>
    </location>
</feature>
<feature type="transmembrane region" description="Helical" evidence="1">
    <location>
        <begin position="57"/>
        <end position="81"/>
    </location>
</feature>
<accession>A0A4R2NSZ8</accession>
<organism evidence="2 3">
    <name type="scientific">Tenacibaculum skagerrakense</name>
    <dbReference type="NCBI Taxonomy" id="186571"/>
    <lineage>
        <taxon>Bacteria</taxon>
        <taxon>Pseudomonadati</taxon>
        <taxon>Bacteroidota</taxon>
        <taxon>Flavobacteriia</taxon>
        <taxon>Flavobacteriales</taxon>
        <taxon>Flavobacteriaceae</taxon>
        <taxon>Tenacibaculum</taxon>
    </lineage>
</organism>
<keyword evidence="3" id="KW-1185">Reference proteome</keyword>
<keyword evidence="1" id="KW-0472">Membrane</keyword>
<feature type="transmembrane region" description="Helical" evidence="1">
    <location>
        <begin position="210"/>
        <end position="227"/>
    </location>
</feature>
<evidence type="ECO:0000256" key="1">
    <source>
        <dbReference type="SAM" id="Phobius"/>
    </source>
</evidence>
<evidence type="ECO:0000313" key="3">
    <source>
        <dbReference type="Proteomes" id="UP000294564"/>
    </source>
</evidence>
<dbReference type="AlphaFoldDB" id="A0A4R2NSZ8"/>